<reference evidence="5 6" key="1">
    <citation type="submission" date="2019-05" db="EMBL/GenBank/DDBJ databases">
        <title>Draft Whole-Genome sequence of the green sulfur bacterium Prosthecochloris vibrioformis DSM 260.</title>
        <authorList>
            <person name="Meyer T.E."/>
            <person name="Kyndt J.A."/>
        </authorList>
    </citation>
    <scope>NUCLEOTIDE SEQUENCE [LARGE SCALE GENOMIC DNA]</scope>
    <source>
        <strain evidence="5 6">DSM 260</strain>
    </source>
</reference>
<evidence type="ECO:0000259" key="4">
    <source>
        <dbReference type="Pfam" id="PF01555"/>
    </source>
</evidence>
<dbReference type="GO" id="GO:0008170">
    <property type="term" value="F:N-methyltransferase activity"/>
    <property type="evidence" value="ECO:0007669"/>
    <property type="project" value="InterPro"/>
</dbReference>
<dbReference type="Pfam" id="PF01555">
    <property type="entry name" value="N6_N4_Mtase"/>
    <property type="match status" value="1"/>
</dbReference>
<dbReference type="InterPro" id="IPR002052">
    <property type="entry name" value="DNA_methylase_N6_adenine_CS"/>
</dbReference>
<dbReference type="InterPro" id="IPR029063">
    <property type="entry name" value="SAM-dependent_MTases_sf"/>
</dbReference>
<keyword evidence="2 5" id="KW-0489">Methyltransferase</keyword>
<dbReference type="GO" id="GO:0003677">
    <property type="term" value="F:DNA binding"/>
    <property type="evidence" value="ECO:0007669"/>
    <property type="project" value="InterPro"/>
</dbReference>
<dbReference type="AlphaFoldDB" id="A0A5C4RT96"/>
<accession>A0A5C4RT96</accession>
<evidence type="ECO:0000313" key="5">
    <source>
        <dbReference type="EMBL" id="TNJ34101.1"/>
    </source>
</evidence>
<organism evidence="5 6">
    <name type="scientific">Prosthecochloris vibrioformis</name>
    <name type="common">Chlorobium vibrioforme</name>
    <dbReference type="NCBI Taxonomy" id="1098"/>
    <lineage>
        <taxon>Bacteria</taxon>
        <taxon>Pseudomonadati</taxon>
        <taxon>Chlorobiota</taxon>
        <taxon>Chlorobiia</taxon>
        <taxon>Chlorobiales</taxon>
        <taxon>Chlorobiaceae</taxon>
        <taxon>Prosthecochloris</taxon>
    </lineage>
</organism>
<evidence type="ECO:0000313" key="6">
    <source>
        <dbReference type="Proteomes" id="UP000309544"/>
    </source>
</evidence>
<dbReference type="Proteomes" id="UP000309544">
    <property type="component" value="Unassembled WGS sequence"/>
</dbReference>
<keyword evidence="3 5" id="KW-0808">Transferase</keyword>
<dbReference type="PROSITE" id="PS00092">
    <property type="entry name" value="N6_MTASE"/>
    <property type="match status" value="1"/>
</dbReference>
<comment type="caution">
    <text evidence="5">The sequence shown here is derived from an EMBL/GenBank/DDBJ whole genome shotgun (WGS) entry which is preliminary data.</text>
</comment>
<dbReference type="EMBL" id="VDCI01000013">
    <property type="protein sequence ID" value="TNJ34101.1"/>
    <property type="molecule type" value="Genomic_DNA"/>
</dbReference>
<comment type="similarity">
    <text evidence="1">Belongs to the N(4)/N(6)-methyltransferase family.</text>
</comment>
<keyword evidence="6" id="KW-1185">Reference proteome</keyword>
<dbReference type="Gene3D" id="3.40.50.150">
    <property type="entry name" value="Vaccinia Virus protein VP39"/>
    <property type="match status" value="2"/>
</dbReference>
<evidence type="ECO:0000256" key="1">
    <source>
        <dbReference type="ARBA" id="ARBA00006594"/>
    </source>
</evidence>
<gene>
    <name evidence="5" type="ORF">FGF68_10370</name>
</gene>
<dbReference type="SUPFAM" id="SSF53335">
    <property type="entry name" value="S-adenosyl-L-methionine-dependent methyltransferases"/>
    <property type="match status" value="2"/>
</dbReference>
<proteinExistence type="inferred from homology"/>
<protein>
    <submittedName>
        <fullName evidence="5">Site-specific DNA-methyltransferase</fullName>
    </submittedName>
</protein>
<feature type="domain" description="DNA methylase N-4/N-6" evidence="4">
    <location>
        <begin position="114"/>
        <end position="187"/>
    </location>
</feature>
<sequence>MTQSKLPGFDPEPVTSNQQPVTCLGIEFPSDEARRQHFTELLRERLRDPDFRKIEGFPIGSDEDILNLSDPPYYTACPNPWIADFIRLWEAEKPAVRSAESEVREDADVAHPASRIPHSSYHREPFAADVSEGKNDPIYNAHSYHTKVPHKAIMRYILHYTEPGDIVFDGFCGTGMTGVAAQMCGDREVVISLGYQVKPDGTILQEEIDEDGKKVWKQFSKLGSRRAVLNDLSPAATFIAYNYNTPADVAAFEKEAKRILKEVEKEYGWMYETLHTDGKTKGRIDYVVWSEVFSCPECAGEVVFLEEAMDMETKRVMKEYPCPHCKALISKQKMSRTFESYYDSLLNETKERPKRKPIQIAYRVGKAKHSKSPDKDDLKILERIAALDIPDSVRANEYPYENMWEAPRMLSRGITHVHHLFLLRQLYSVGFIWKKISEVHSYQIRQMLRFWIDQSIPGMSVLNRFQPIQHGRDGGSQVNRQMSGVYYVPSQISECSPWYNLSGKLSRLSKAFKSSKSTLGGCHIGTGSSTHLNIEPDSLDYVFIDPPFGDNFAYAELNFLVESWLGVMTDMKPEAIVDRSKKNRESQKGLSEYRQLMTACFQEVYRILKPGRWMTVEFSNTKASVWNSIQVALTDAGFIVANVSALDKQQGSFKAVTTPTAVKQDLVISAYKPNGGFEARFQKEAQTEEGVWDFVRTHLKYLNPFKPQGIPERDPRILFDQMIAFYVRKGYPVPISSQEFQIGLAQRFIERDGMYFLPDQVAEYDRKKMNAPVPEEFLDTLFVKDEATAIEWLRARLRKKPQSFADINPQFMQQLGGWSKNEAQLDLRELLHQNFLSYDGKGSIPAQIVSWMMKSSTLRELISAEVRSAKCEKEDSGALRTTHPALLREAENRWYVPDPNKAGDLEKLREKALLKEFEEYKEVKKKLKVFRLEAVRAGFKKAWQERDYAVIVAVADKIPNNVLEEDPKLLMWYDQAVTRMGGE</sequence>
<name>A0A5C4RT96_PROVB</name>
<evidence type="ECO:0000256" key="2">
    <source>
        <dbReference type="ARBA" id="ARBA00022603"/>
    </source>
</evidence>
<dbReference type="GO" id="GO:0032259">
    <property type="term" value="P:methylation"/>
    <property type="evidence" value="ECO:0007669"/>
    <property type="project" value="UniProtKB-KW"/>
</dbReference>
<dbReference type="InterPro" id="IPR002941">
    <property type="entry name" value="DNA_methylase_N4/N6"/>
</dbReference>
<evidence type="ECO:0000256" key="3">
    <source>
        <dbReference type="ARBA" id="ARBA00022679"/>
    </source>
</evidence>